<dbReference type="InterPro" id="IPR025326">
    <property type="entry name" value="DUF4232"/>
</dbReference>
<evidence type="ECO:0000313" key="5">
    <source>
        <dbReference type="Proteomes" id="UP000572680"/>
    </source>
</evidence>
<evidence type="ECO:0000259" key="3">
    <source>
        <dbReference type="Pfam" id="PF14016"/>
    </source>
</evidence>
<proteinExistence type="predicted"/>
<sequence length="179" mass="18106">MRGALAALVVLLPLAAACEDGGTGSARPPVPETRPQPTCPPSGVEVRKGTGDAAMGLRTLNIDLVNCGNVPITLNGHPRVTLLDAAGKPVPATVRKGSGGVSTVEAFDKPPTALTVRPGGTATASLLWRNLVTDGTRPAVTAPSVTVVPKPGMPAVRVDGMAVDLGTTTKVGVSPWRLP</sequence>
<dbReference type="Pfam" id="PF14016">
    <property type="entry name" value="DUF4232"/>
    <property type="match status" value="1"/>
</dbReference>
<protein>
    <submittedName>
        <fullName evidence="4">Uncharacterized protein GlcG (DUF336 family)</fullName>
    </submittedName>
</protein>
<dbReference type="AlphaFoldDB" id="A0A7W3LIC5"/>
<evidence type="ECO:0000256" key="2">
    <source>
        <dbReference type="SAM" id="SignalP"/>
    </source>
</evidence>
<gene>
    <name evidence="4" type="ORF">HNR61_000243</name>
</gene>
<keyword evidence="2" id="KW-0732">Signal</keyword>
<reference evidence="4 5" key="1">
    <citation type="submission" date="2020-08" db="EMBL/GenBank/DDBJ databases">
        <title>Genomic Encyclopedia of Type Strains, Phase IV (KMG-IV): sequencing the most valuable type-strain genomes for metagenomic binning, comparative biology and taxonomic classification.</title>
        <authorList>
            <person name="Goeker M."/>
        </authorList>
    </citation>
    <scope>NUCLEOTIDE SEQUENCE [LARGE SCALE GENOMIC DNA]</scope>
    <source>
        <strain evidence="4 5">DSM 44197</strain>
    </source>
</reference>
<accession>A0A7W3LIC5</accession>
<dbReference type="EMBL" id="JACJIA010000001">
    <property type="protein sequence ID" value="MBA8948645.1"/>
    <property type="molecule type" value="Genomic_DNA"/>
</dbReference>
<feature type="region of interest" description="Disordered" evidence="1">
    <location>
        <begin position="20"/>
        <end position="45"/>
    </location>
</feature>
<dbReference type="Proteomes" id="UP000572680">
    <property type="component" value="Unassembled WGS sequence"/>
</dbReference>
<dbReference type="PROSITE" id="PS51257">
    <property type="entry name" value="PROKAR_LIPOPROTEIN"/>
    <property type="match status" value="1"/>
</dbReference>
<evidence type="ECO:0000256" key="1">
    <source>
        <dbReference type="SAM" id="MobiDB-lite"/>
    </source>
</evidence>
<dbReference type="RefSeq" id="WP_182841254.1">
    <property type="nucleotide sequence ID" value="NZ_BAAALP010000015.1"/>
</dbReference>
<feature type="signal peptide" evidence="2">
    <location>
        <begin position="1"/>
        <end position="18"/>
    </location>
</feature>
<keyword evidence="5" id="KW-1185">Reference proteome</keyword>
<feature type="compositionally biased region" description="Pro residues" evidence="1">
    <location>
        <begin position="28"/>
        <end position="40"/>
    </location>
</feature>
<feature type="domain" description="DUF4232" evidence="3">
    <location>
        <begin position="39"/>
        <end position="176"/>
    </location>
</feature>
<comment type="caution">
    <text evidence="4">The sequence shown here is derived from an EMBL/GenBank/DDBJ whole genome shotgun (WGS) entry which is preliminary data.</text>
</comment>
<feature type="chain" id="PRO_5038788040" evidence="2">
    <location>
        <begin position="19"/>
        <end position="179"/>
    </location>
</feature>
<organism evidence="4 5">
    <name type="scientific">Actinomadura namibiensis</name>
    <dbReference type="NCBI Taxonomy" id="182080"/>
    <lineage>
        <taxon>Bacteria</taxon>
        <taxon>Bacillati</taxon>
        <taxon>Actinomycetota</taxon>
        <taxon>Actinomycetes</taxon>
        <taxon>Streptosporangiales</taxon>
        <taxon>Thermomonosporaceae</taxon>
        <taxon>Actinomadura</taxon>
    </lineage>
</organism>
<evidence type="ECO:0000313" key="4">
    <source>
        <dbReference type="EMBL" id="MBA8948645.1"/>
    </source>
</evidence>
<name>A0A7W3LIC5_ACTNM</name>